<accession>W1XYL5</accession>
<protein>
    <submittedName>
        <fullName evidence="1">Uncharacterized protein</fullName>
    </submittedName>
</protein>
<dbReference type="AlphaFoldDB" id="W1XYL5"/>
<proteinExistence type="predicted"/>
<dbReference type="EMBL" id="AZMM01010218">
    <property type="protein sequence ID" value="ETJ35393.1"/>
    <property type="molecule type" value="Genomic_DNA"/>
</dbReference>
<sequence length="54" mass="6201">MKSLDKMLFLGHAHNLTLETSPQELYHLNPVVSLVYHPKSHKRYTVLLGISTEI</sequence>
<gene>
    <name evidence="1" type="ORF">Q604_UNBC10218G0001</name>
</gene>
<organism evidence="1">
    <name type="scientific">human gut metagenome</name>
    <dbReference type="NCBI Taxonomy" id="408170"/>
    <lineage>
        <taxon>unclassified sequences</taxon>
        <taxon>metagenomes</taxon>
        <taxon>organismal metagenomes</taxon>
    </lineage>
</organism>
<name>W1XYL5_9ZZZZ</name>
<evidence type="ECO:0000313" key="1">
    <source>
        <dbReference type="EMBL" id="ETJ35393.1"/>
    </source>
</evidence>
<comment type="caution">
    <text evidence="1">The sequence shown here is derived from an EMBL/GenBank/DDBJ whole genome shotgun (WGS) entry which is preliminary data.</text>
</comment>
<reference evidence="1" key="1">
    <citation type="submission" date="2013-12" db="EMBL/GenBank/DDBJ databases">
        <title>A Varibaculum cambriense genome reconstructed from a premature infant gut community with otherwise low bacterial novelty that shifts toward anaerobic metabolism during the third week of life.</title>
        <authorList>
            <person name="Brown C.T."/>
            <person name="Sharon I."/>
            <person name="Thomas B.C."/>
            <person name="Castelle C.J."/>
            <person name="Morowitz M.J."/>
            <person name="Banfield J.F."/>
        </authorList>
    </citation>
    <scope>NUCLEOTIDE SEQUENCE</scope>
</reference>